<evidence type="ECO:0000256" key="7">
    <source>
        <dbReference type="SAM" id="Phobius"/>
    </source>
</evidence>
<protein>
    <recommendedName>
        <fullName evidence="8">Rhodopsin domain-containing protein</fullName>
    </recommendedName>
</protein>
<dbReference type="PANTHER" id="PTHR33048:SF2">
    <property type="entry name" value="SRPK"/>
    <property type="match status" value="1"/>
</dbReference>
<keyword evidence="10" id="KW-1185">Reference proteome</keyword>
<dbReference type="InterPro" id="IPR049326">
    <property type="entry name" value="Rhodopsin_dom_fungi"/>
</dbReference>
<dbReference type="Proteomes" id="UP000008782">
    <property type="component" value="Unassembled WGS sequence"/>
</dbReference>
<keyword evidence="2 7" id="KW-0812">Transmembrane</keyword>
<dbReference type="AlphaFoldDB" id="E3Q5J9"/>
<dbReference type="GO" id="GO:0016020">
    <property type="term" value="C:membrane"/>
    <property type="evidence" value="ECO:0007669"/>
    <property type="project" value="UniProtKB-SubCell"/>
</dbReference>
<evidence type="ECO:0000256" key="5">
    <source>
        <dbReference type="ARBA" id="ARBA00038359"/>
    </source>
</evidence>
<evidence type="ECO:0000256" key="1">
    <source>
        <dbReference type="ARBA" id="ARBA00004141"/>
    </source>
</evidence>
<evidence type="ECO:0000256" key="6">
    <source>
        <dbReference type="SAM" id="MobiDB-lite"/>
    </source>
</evidence>
<evidence type="ECO:0000313" key="10">
    <source>
        <dbReference type="Proteomes" id="UP000008782"/>
    </source>
</evidence>
<gene>
    <name evidence="9" type="ORF">GLRG_01110</name>
</gene>
<evidence type="ECO:0000256" key="3">
    <source>
        <dbReference type="ARBA" id="ARBA00022989"/>
    </source>
</evidence>
<accession>E3Q5J9</accession>
<comment type="subcellular location">
    <subcellularLocation>
        <location evidence="1">Membrane</location>
        <topology evidence="1">Multi-pass membrane protein</topology>
    </subcellularLocation>
</comment>
<feature type="transmembrane region" description="Helical" evidence="7">
    <location>
        <begin position="219"/>
        <end position="242"/>
    </location>
</feature>
<evidence type="ECO:0000256" key="2">
    <source>
        <dbReference type="ARBA" id="ARBA00022692"/>
    </source>
</evidence>
<feature type="transmembrane region" description="Helical" evidence="7">
    <location>
        <begin position="176"/>
        <end position="198"/>
    </location>
</feature>
<feature type="compositionally biased region" description="Basic and acidic residues" evidence="6">
    <location>
        <begin position="326"/>
        <end position="340"/>
    </location>
</feature>
<dbReference type="STRING" id="645133.E3Q5J9"/>
<dbReference type="HOGENOM" id="CLU_019101_0_1_1"/>
<feature type="compositionally biased region" description="Low complexity" evidence="6">
    <location>
        <begin position="301"/>
        <end position="315"/>
    </location>
</feature>
<dbReference type="Pfam" id="PF20684">
    <property type="entry name" value="Fung_rhodopsin"/>
    <property type="match status" value="1"/>
</dbReference>
<evidence type="ECO:0000256" key="4">
    <source>
        <dbReference type="ARBA" id="ARBA00023136"/>
    </source>
</evidence>
<feature type="transmembrane region" description="Helical" evidence="7">
    <location>
        <begin position="40"/>
        <end position="64"/>
    </location>
</feature>
<organism evidence="10">
    <name type="scientific">Colletotrichum graminicola (strain M1.001 / M2 / FGSC 10212)</name>
    <name type="common">Maize anthracnose fungus</name>
    <name type="synonym">Glomerella graminicola</name>
    <dbReference type="NCBI Taxonomy" id="645133"/>
    <lineage>
        <taxon>Eukaryota</taxon>
        <taxon>Fungi</taxon>
        <taxon>Dikarya</taxon>
        <taxon>Ascomycota</taxon>
        <taxon>Pezizomycotina</taxon>
        <taxon>Sordariomycetes</taxon>
        <taxon>Hypocreomycetidae</taxon>
        <taxon>Glomerellales</taxon>
        <taxon>Glomerellaceae</taxon>
        <taxon>Colletotrichum</taxon>
        <taxon>Colletotrichum graminicola species complex</taxon>
    </lineage>
</organism>
<dbReference type="GeneID" id="24406475"/>
<feature type="region of interest" description="Disordered" evidence="6">
    <location>
        <begin position="294"/>
        <end position="388"/>
    </location>
</feature>
<reference evidence="10" key="1">
    <citation type="journal article" date="2012" name="Nat. Genet.">
        <title>Lifestyle transitions in plant pathogenic Colletotrichum fungi deciphered by genome and transcriptome analyses.</title>
        <authorList>
            <person name="O'Connell R.J."/>
            <person name="Thon M.R."/>
            <person name="Hacquard S."/>
            <person name="Amyotte S.G."/>
            <person name="Kleemann J."/>
            <person name="Torres M.F."/>
            <person name="Damm U."/>
            <person name="Buiate E.A."/>
            <person name="Epstein L."/>
            <person name="Alkan N."/>
            <person name="Altmueller J."/>
            <person name="Alvarado-Balderrama L."/>
            <person name="Bauser C.A."/>
            <person name="Becker C."/>
            <person name="Birren B.W."/>
            <person name="Chen Z."/>
            <person name="Choi J."/>
            <person name="Crouch J.A."/>
            <person name="Duvick J.P."/>
            <person name="Farman M.A."/>
            <person name="Gan P."/>
            <person name="Heiman D."/>
            <person name="Henrissat B."/>
            <person name="Howard R.J."/>
            <person name="Kabbage M."/>
            <person name="Koch C."/>
            <person name="Kracher B."/>
            <person name="Kubo Y."/>
            <person name="Law A.D."/>
            <person name="Lebrun M.-H."/>
            <person name="Lee Y.-H."/>
            <person name="Miyara I."/>
            <person name="Moore N."/>
            <person name="Neumann U."/>
            <person name="Nordstroem K."/>
            <person name="Panaccione D.G."/>
            <person name="Panstruga R."/>
            <person name="Place M."/>
            <person name="Proctor R.H."/>
            <person name="Prusky D."/>
            <person name="Rech G."/>
            <person name="Reinhardt R."/>
            <person name="Rollins J.A."/>
            <person name="Rounsley S."/>
            <person name="Schardl C.L."/>
            <person name="Schwartz D.C."/>
            <person name="Shenoy N."/>
            <person name="Shirasu K."/>
            <person name="Sikhakolli U.R."/>
            <person name="Stueber K."/>
            <person name="Sukno S.A."/>
            <person name="Sweigard J.A."/>
            <person name="Takano Y."/>
            <person name="Takahara H."/>
            <person name="Trail F."/>
            <person name="van der Does H.C."/>
            <person name="Voll L.M."/>
            <person name="Will I."/>
            <person name="Young S."/>
            <person name="Zeng Q."/>
            <person name="Zhang J."/>
            <person name="Zhou S."/>
            <person name="Dickman M.B."/>
            <person name="Schulze-Lefert P."/>
            <person name="Ver Loren van Themaat E."/>
            <person name="Ma L.-J."/>
            <person name="Vaillancourt L.J."/>
        </authorList>
    </citation>
    <scope>NUCLEOTIDE SEQUENCE [LARGE SCALE GENOMIC DNA]</scope>
    <source>
        <strain evidence="10">M1.001 / M2 / FGSC 10212</strain>
    </source>
</reference>
<name>E3Q5J9_COLGM</name>
<dbReference type="InterPro" id="IPR052337">
    <property type="entry name" value="SAT4-like"/>
</dbReference>
<feature type="transmembrane region" description="Helical" evidence="7">
    <location>
        <begin position="101"/>
        <end position="123"/>
    </location>
</feature>
<dbReference type="OrthoDB" id="2988756at2759"/>
<dbReference type="RefSeq" id="XP_008089986.1">
    <property type="nucleotide sequence ID" value="XM_008091795.1"/>
</dbReference>
<sequence length="408" mass="45776">MSDEAKRFISEVWGLQGTAYLVVGLRYYNRASTLGWRQFAWDDALMAIAILVYTAESVAAYYVVAYWKGLANNGLTDEQRAAVVPGSEEWLLRVNGSKTHVIGLLLYTTLLWLLKGCWVSYYARLTEGVRHMDRLIFWAMIIMPATYISCLLVAFFKCIPFDHQWQIYPSPGNHCMPAVSFIQTIFVMAMNTITDFYLMAIPLPMVWKSRLPWRKKVTLMVMFSGGFLEMTFGILRCVSILTVGDTDPAQSGYWSVRESFVSVVLTNMPMVYPLFKTYIDKSIASTNKNSNLGDSNGYRLGSYPGKKGPKSGSHPLSIPNETAWGSDEHIVSDKAVKSIGEEEASIGSSDKQNHNPSLLTNTNTAQIESETNHIKRNSTTTKRHDVGHNHITVTKEYTISSVIPNDGK</sequence>
<comment type="similarity">
    <text evidence="5">Belongs to the SAT4 family.</text>
</comment>
<feature type="transmembrane region" description="Helical" evidence="7">
    <location>
        <begin position="135"/>
        <end position="156"/>
    </location>
</feature>
<feature type="domain" description="Rhodopsin" evidence="8">
    <location>
        <begin position="26"/>
        <end position="276"/>
    </location>
</feature>
<feature type="compositionally biased region" description="Polar residues" evidence="6">
    <location>
        <begin position="354"/>
        <end position="369"/>
    </location>
</feature>
<proteinExistence type="inferred from homology"/>
<feature type="transmembrane region" description="Helical" evidence="7">
    <location>
        <begin position="254"/>
        <end position="275"/>
    </location>
</feature>
<evidence type="ECO:0000259" key="8">
    <source>
        <dbReference type="Pfam" id="PF20684"/>
    </source>
</evidence>
<keyword evidence="3 7" id="KW-1133">Transmembrane helix</keyword>
<keyword evidence="4 7" id="KW-0472">Membrane</keyword>
<evidence type="ECO:0000313" key="9">
    <source>
        <dbReference type="EMBL" id="EFQ25966.1"/>
    </source>
</evidence>
<dbReference type="PANTHER" id="PTHR33048">
    <property type="entry name" value="PTH11-LIKE INTEGRAL MEMBRANE PROTEIN (AFU_ORTHOLOGUE AFUA_5G11245)"/>
    <property type="match status" value="1"/>
</dbReference>
<dbReference type="EMBL" id="GG697333">
    <property type="protein sequence ID" value="EFQ25966.1"/>
    <property type="molecule type" value="Genomic_DNA"/>
</dbReference>
<dbReference type="eggNOG" id="ENOG502RSJA">
    <property type="taxonomic scope" value="Eukaryota"/>
</dbReference>
<dbReference type="VEuPathDB" id="FungiDB:GLRG_01110"/>